<dbReference type="GO" id="GO:0043565">
    <property type="term" value="F:sequence-specific DNA binding"/>
    <property type="evidence" value="ECO:0007669"/>
    <property type="project" value="InterPro"/>
</dbReference>
<dbReference type="AlphaFoldDB" id="A0A8K0CX86"/>
<keyword evidence="6" id="KW-0479">Metal-binding</keyword>
<dbReference type="FunFam" id="1.20.58.200:FF:000001">
    <property type="entry name" value="Translin-associated factor X"/>
    <property type="match status" value="1"/>
</dbReference>
<dbReference type="GO" id="GO:0046872">
    <property type="term" value="F:metal ion binding"/>
    <property type="evidence" value="ECO:0007669"/>
    <property type="project" value="UniProtKB-KW"/>
</dbReference>
<evidence type="ECO:0000256" key="6">
    <source>
        <dbReference type="PIRSR" id="PIRSR602848-1"/>
    </source>
</evidence>
<dbReference type="InterPro" id="IPR016068">
    <property type="entry name" value="Translin_N"/>
</dbReference>
<evidence type="ECO:0000256" key="5">
    <source>
        <dbReference type="ARBA" id="ARBA00023242"/>
    </source>
</evidence>
<sequence>MSGNRGPHRKGHYSKHRNDKAKVGDKGREVLEQIDDNNPVIKMFKEYGAELDTKHDRHERIVKISRDITIESKRIIFLLHSAATDLEHKREQIFNEADLRLNQLIEKSFKGIALELEDHDPYLYLRAYTAGVQEFIEALLYYQFLRYGEIQPSQNLCEKFKYMIPILPKGNDNTEVMEISNREVVMVIPLTEFFLGMADFTGELMRRCINNLGSGNIDDCFRICNYVKDIYMGFLSINSSGYKEIGRKIYILKQSLLKMEYVCYNIQVRGSEIPKHMLATVINANNAEVNNEEDEGYY</sequence>
<reference evidence="8" key="1">
    <citation type="submission" date="2019-08" db="EMBL/GenBank/DDBJ databases">
        <title>The genome of the North American firefly Photinus pyralis.</title>
        <authorList>
            <consortium name="Photinus pyralis genome working group"/>
            <person name="Fallon T.R."/>
            <person name="Sander Lower S.E."/>
            <person name="Weng J.-K."/>
        </authorList>
    </citation>
    <scope>NUCLEOTIDE SEQUENCE</scope>
    <source>
        <strain evidence="8">TRF0915ILg1</strain>
        <tissue evidence="8">Whole body</tissue>
    </source>
</reference>
<dbReference type="Proteomes" id="UP000801492">
    <property type="component" value="Unassembled WGS sequence"/>
</dbReference>
<evidence type="ECO:0000256" key="7">
    <source>
        <dbReference type="SAM" id="MobiDB-lite"/>
    </source>
</evidence>
<gene>
    <name evidence="8" type="ORF">ILUMI_13121</name>
</gene>
<feature type="binding site" evidence="6">
    <location>
        <position position="137"/>
    </location>
    <ligand>
        <name>Mg(2+)</name>
        <dbReference type="ChEBI" id="CHEBI:18420"/>
    </ligand>
</feature>
<evidence type="ECO:0008006" key="10">
    <source>
        <dbReference type="Google" id="ProtNLM"/>
    </source>
</evidence>
<feature type="binding site" evidence="6">
    <location>
        <position position="203"/>
    </location>
    <ligand>
        <name>Mg(2+)</name>
        <dbReference type="ChEBI" id="CHEBI:18420"/>
    </ligand>
</feature>
<dbReference type="CDD" id="cd14820">
    <property type="entry name" value="TRAX"/>
    <property type="match status" value="1"/>
</dbReference>
<protein>
    <recommendedName>
        <fullName evidence="10">Translin-associated protein X</fullName>
    </recommendedName>
</protein>
<keyword evidence="6" id="KW-0460">Magnesium</keyword>
<name>A0A8K0CX86_IGNLU</name>
<dbReference type="InterPro" id="IPR036081">
    <property type="entry name" value="Translin_sf"/>
</dbReference>
<feature type="compositionally biased region" description="Basic residues" evidence="7">
    <location>
        <begin position="1"/>
        <end position="19"/>
    </location>
</feature>
<comment type="similarity">
    <text evidence="3">Belongs to the translin family.</text>
</comment>
<evidence type="ECO:0000256" key="2">
    <source>
        <dbReference type="ARBA" id="ARBA00004496"/>
    </source>
</evidence>
<keyword evidence="4" id="KW-0963">Cytoplasm</keyword>
<evidence type="ECO:0000256" key="1">
    <source>
        <dbReference type="ARBA" id="ARBA00004123"/>
    </source>
</evidence>
<proteinExistence type="inferred from homology"/>
<dbReference type="Pfam" id="PF01997">
    <property type="entry name" value="Translin"/>
    <property type="match status" value="1"/>
</dbReference>
<dbReference type="Gene3D" id="1.20.58.190">
    <property type="entry name" value="Translin, domain 1"/>
    <property type="match status" value="1"/>
</dbReference>
<feature type="region of interest" description="Disordered" evidence="7">
    <location>
        <begin position="1"/>
        <end position="28"/>
    </location>
</feature>
<evidence type="ECO:0000256" key="4">
    <source>
        <dbReference type="ARBA" id="ARBA00022490"/>
    </source>
</evidence>
<dbReference type="EMBL" id="VTPC01008275">
    <property type="protein sequence ID" value="KAF2893051.1"/>
    <property type="molecule type" value="Genomic_DNA"/>
</dbReference>
<dbReference type="OrthoDB" id="31005at2759"/>
<dbReference type="GO" id="GO:0005737">
    <property type="term" value="C:cytoplasm"/>
    <property type="evidence" value="ECO:0007669"/>
    <property type="project" value="UniProtKB-SubCell"/>
</dbReference>
<evidence type="ECO:0000313" key="9">
    <source>
        <dbReference type="Proteomes" id="UP000801492"/>
    </source>
</evidence>
<dbReference type="InterPro" id="IPR016069">
    <property type="entry name" value="Translin_C"/>
</dbReference>
<keyword evidence="9" id="KW-1185">Reference proteome</keyword>
<dbReference type="GO" id="GO:0005634">
    <property type="term" value="C:nucleus"/>
    <property type="evidence" value="ECO:0007669"/>
    <property type="project" value="UniProtKB-SubCell"/>
</dbReference>
<accession>A0A8K0CX86</accession>
<evidence type="ECO:0000256" key="3">
    <source>
        <dbReference type="ARBA" id="ARBA00005902"/>
    </source>
</evidence>
<dbReference type="InterPro" id="IPR002848">
    <property type="entry name" value="Translin_fam"/>
</dbReference>
<dbReference type="SUPFAM" id="SSF74784">
    <property type="entry name" value="Translin"/>
    <property type="match status" value="1"/>
</dbReference>
<dbReference type="Gene3D" id="1.20.58.200">
    <property type="entry name" value="Translin, domain 2"/>
    <property type="match status" value="1"/>
</dbReference>
<comment type="caution">
    <text evidence="8">The sequence shown here is derived from an EMBL/GenBank/DDBJ whole genome shotgun (WGS) entry which is preliminary data.</text>
</comment>
<organism evidence="8 9">
    <name type="scientific">Ignelater luminosus</name>
    <name type="common">Cucubano</name>
    <name type="synonym">Pyrophorus luminosus</name>
    <dbReference type="NCBI Taxonomy" id="2038154"/>
    <lineage>
        <taxon>Eukaryota</taxon>
        <taxon>Metazoa</taxon>
        <taxon>Ecdysozoa</taxon>
        <taxon>Arthropoda</taxon>
        <taxon>Hexapoda</taxon>
        <taxon>Insecta</taxon>
        <taxon>Pterygota</taxon>
        <taxon>Neoptera</taxon>
        <taxon>Endopterygota</taxon>
        <taxon>Coleoptera</taxon>
        <taxon>Polyphaga</taxon>
        <taxon>Elateriformia</taxon>
        <taxon>Elateroidea</taxon>
        <taxon>Elateridae</taxon>
        <taxon>Agrypninae</taxon>
        <taxon>Pyrophorini</taxon>
        <taxon>Ignelater</taxon>
    </lineage>
</organism>
<dbReference type="PANTHER" id="PTHR10741">
    <property type="entry name" value="TRANSLIN AND TRANSLIN ASSOCIATED PROTEIN X"/>
    <property type="match status" value="1"/>
</dbReference>
<keyword evidence="5" id="KW-0539">Nucleus</keyword>
<evidence type="ECO:0000313" key="8">
    <source>
        <dbReference type="EMBL" id="KAF2893051.1"/>
    </source>
</evidence>
<comment type="subcellular location">
    <subcellularLocation>
        <location evidence="2">Cytoplasm</location>
    </subcellularLocation>
    <subcellularLocation>
        <location evidence="1">Nucleus</location>
    </subcellularLocation>
</comment>